<evidence type="ECO:0000256" key="1">
    <source>
        <dbReference type="SAM" id="SignalP"/>
    </source>
</evidence>
<evidence type="ECO:0000313" key="3">
    <source>
        <dbReference type="Proteomes" id="UP000825679"/>
    </source>
</evidence>
<evidence type="ECO:0000313" key="2">
    <source>
        <dbReference type="EMBL" id="QZA78718.1"/>
    </source>
</evidence>
<sequence>MNIKIIPVQIALLICISSFSFAANTNAIEHKTAPSGVVYVEGGISDEQSQQFETLKNQFNTRFTFAEHGSGAYLAGIKVVIENSANQTVLNTLVPGPFLYAKLPVAHYIANVTDENQTQRFKFKISAGQKIVHVFYFKQP</sequence>
<reference evidence="2 3" key="1">
    <citation type="submission" date="2021-08" db="EMBL/GenBank/DDBJ databases">
        <title>complete genome sequencing of Deefgea sp. D25.</title>
        <authorList>
            <person name="Bae J.-W."/>
            <person name="Gim D.-H."/>
        </authorList>
    </citation>
    <scope>NUCLEOTIDE SEQUENCE [LARGE SCALE GENOMIC DNA]</scope>
    <source>
        <strain evidence="2 3">D25</strain>
    </source>
</reference>
<keyword evidence="1" id="KW-0732">Signal</keyword>
<proteinExistence type="predicted"/>
<gene>
    <name evidence="2" type="ORF">K4H28_04720</name>
</gene>
<name>A0ABX8Z823_9NEIS</name>
<organism evidence="2 3">
    <name type="scientific">Deefgea tanakiae</name>
    <dbReference type="NCBI Taxonomy" id="2865840"/>
    <lineage>
        <taxon>Bacteria</taxon>
        <taxon>Pseudomonadati</taxon>
        <taxon>Pseudomonadota</taxon>
        <taxon>Betaproteobacteria</taxon>
        <taxon>Neisseriales</taxon>
        <taxon>Chitinibacteraceae</taxon>
        <taxon>Deefgea</taxon>
    </lineage>
</organism>
<accession>A0ABX8Z823</accession>
<keyword evidence="3" id="KW-1185">Reference proteome</keyword>
<dbReference type="EMBL" id="CP081150">
    <property type="protein sequence ID" value="QZA78718.1"/>
    <property type="molecule type" value="Genomic_DNA"/>
</dbReference>
<protein>
    <submittedName>
        <fullName evidence="2">Uncharacterized protein</fullName>
    </submittedName>
</protein>
<feature type="chain" id="PRO_5047074441" evidence="1">
    <location>
        <begin position="23"/>
        <end position="140"/>
    </location>
</feature>
<dbReference type="RefSeq" id="WP_221007240.1">
    <property type="nucleotide sequence ID" value="NZ_CP081150.1"/>
</dbReference>
<dbReference type="Proteomes" id="UP000825679">
    <property type="component" value="Chromosome"/>
</dbReference>
<feature type="signal peptide" evidence="1">
    <location>
        <begin position="1"/>
        <end position="22"/>
    </location>
</feature>